<evidence type="ECO:0000256" key="1">
    <source>
        <dbReference type="SAM" id="Phobius"/>
    </source>
</evidence>
<sequence length="150" mass="15287">MKNTITRLRLWLTDARRQALHAALGTLATLGVTAGLLSDSQSAAIVGLAGSALALTQGALSLALLRGSEAAQWFDVTGRGLVYGFAAAGGAAGLAFGLWGDDTVAHVAQLVAVGLAVVSSFLGVVNVQTVPKDAEGRPLTRREHRATIAA</sequence>
<dbReference type="RefSeq" id="WP_064956066.1">
    <property type="nucleotide sequence ID" value="NZ_LZEM01000018.1"/>
</dbReference>
<organism evidence="2 3">
    <name type="scientific">Microbacterium arborescens</name>
    <dbReference type="NCBI Taxonomy" id="33883"/>
    <lineage>
        <taxon>Bacteria</taxon>
        <taxon>Bacillati</taxon>
        <taxon>Actinomycetota</taxon>
        <taxon>Actinomycetes</taxon>
        <taxon>Micrococcales</taxon>
        <taxon>Microbacteriaceae</taxon>
        <taxon>Microbacterium</taxon>
    </lineage>
</organism>
<feature type="transmembrane region" description="Helical" evidence="1">
    <location>
        <begin position="106"/>
        <end position="127"/>
    </location>
</feature>
<dbReference type="Proteomes" id="UP000093918">
    <property type="component" value="Unassembled WGS sequence"/>
</dbReference>
<proteinExistence type="predicted"/>
<evidence type="ECO:0000313" key="3">
    <source>
        <dbReference type="Proteomes" id="UP000093918"/>
    </source>
</evidence>
<evidence type="ECO:0008006" key="4">
    <source>
        <dbReference type="Google" id="ProtNLM"/>
    </source>
</evidence>
<comment type="caution">
    <text evidence="2">The sequence shown here is derived from an EMBL/GenBank/DDBJ whole genome shotgun (WGS) entry which is preliminary data.</text>
</comment>
<keyword evidence="1" id="KW-0472">Membrane</keyword>
<feature type="transmembrane region" description="Helical" evidence="1">
    <location>
        <begin position="81"/>
        <end position="100"/>
    </location>
</feature>
<evidence type="ECO:0000313" key="2">
    <source>
        <dbReference type="EMBL" id="OAZ40960.1"/>
    </source>
</evidence>
<keyword evidence="3" id="KW-1185">Reference proteome</keyword>
<keyword evidence="1" id="KW-1133">Transmembrane helix</keyword>
<name>A0ABX2WIC1_9MICO</name>
<keyword evidence="1" id="KW-0812">Transmembrane</keyword>
<feature type="transmembrane region" description="Helical" evidence="1">
    <location>
        <begin position="20"/>
        <end position="37"/>
    </location>
</feature>
<reference evidence="3" key="1">
    <citation type="submission" date="2016-06" db="EMBL/GenBank/DDBJ databases">
        <title>Genome sequencing of cellulolytic organisms.</title>
        <authorList>
            <person name="Bohra V."/>
            <person name="Dafale N.A."/>
            <person name="Purohit H.J."/>
        </authorList>
    </citation>
    <scope>NUCLEOTIDE SEQUENCE [LARGE SCALE GENOMIC DNA]</scope>
    <source>
        <strain evidence="3">ND21</strain>
    </source>
</reference>
<protein>
    <recommendedName>
        <fullName evidence="4">Holin</fullName>
    </recommendedName>
</protein>
<feature type="transmembrane region" description="Helical" evidence="1">
    <location>
        <begin position="43"/>
        <end position="65"/>
    </location>
</feature>
<dbReference type="EMBL" id="LZEM01000018">
    <property type="protein sequence ID" value="OAZ40960.1"/>
    <property type="molecule type" value="Genomic_DNA"/>
</dbReference>
<gene>
    <name evidence="2" type="ORF">A9Z40_03190</name>
</gene>
<accession>A0ABX2WIC1</accession>